<comment type="caution">
    <text evidence="1">The sequence shown here is derived from an EMBL/GenBank/DDBJ whole genome shotgun (WGS) entry which is preliminary data.</text>
</comment>
<organism evidence="1 2">
    <name type="scientific">Rotaria sordida</name>
    <dbReference type="NCBI Taxonomy" id="392033"/>
    <lineage>
        <taxon>Eukaryota</taxon>
        <taxon>Metazoa</taxon>
        <taxon>Spiralia</taxon>
        <taxon>Gnathifera</taxon>
        <taxon>Rotifera</taxon>
        <taxon>Eurotatoria</taxon>
        <taxon>Bdelloidea</taxon>
        <taxon>Philodinida</taxon>
        <taxon>Philodinidae</taxon>
        <taxon>Rotaria</taxon>
    </lineage>
</organism>
<proteinExistence type="predicted"/>
<dbReference type="EMBL" id="CAJNOO010019703">
    <property type="protein sequence ID" value="CAF1530726.1"/>
    <property type="molecule type" value="Genomic_DNA"/>
</dbReference>
<feature type="non-terminal residue" evidence="1">
    <location>
        <position position="1"/>
    </location>
</feature>
<dbReference type="AlphaFoldDB" id="A0A815VB86"/>
<accession>A0A815VB86</accession>
<sequence length="16" mass="2047">RNPNQQQQMYSQQQRL</sequence>
<gene>
    <name evidence="1" type="ORF">RFH988_LOCUS39481</name>
</gene>
<evidence type="ECO:0000313" key="2">
    <source>
        <dbReference type="Proteomes" id="UP000663882"/>
    </source>
</evidence>
<reference evidence="1" key="1">
    <citation type="submission" date="2021-02" db="EMBL/GenBank/DDBJ databases">
        <authorList>
            <person name="Nowell W R."/>
        </authorList>
    </citation>
    <scope>NUCLEOTIDE SEQUENCE</scope>
</reference>
<name>A0A815VB86_9BILA</name>
<evidence type="ECO:0000313" key="1">
    <source>
        <dbReference type="EMBL" id="CAF1530726.1"/>
    </source>
</evidence>
<protein>
    <submittedName>
        <fullName evidence="1">Uncharacterized protein</fullName>
    </submittedName>
</protein>
<dbReference type="Proteomes" id="UP000663882">
    <property type="component" value="Unassembled WGS sequence"/>
</dbReference>